<gene>
    <name evidence="2" type="ORF">K1Y72_08010</name>
</gene>
<keyword evidence="1" id="KW-0812">Transmembrane</keyword>
<organism evidence="2 3">
    <name type="scientific">Actinomadura parmotrematis</name>
    <dbReference type="NCBI Taxonomy" id="2864039"/>
    <lineage>
        <taxon>Bacteria</taxon>
        <taxon>Bacillati</taxon>
        <taxon>Actinomycetota</taxon>
        <taxon>Actinomycetes</taxon>
        <taxon>Streptosporangiales</taxon>
        <taxon>Thermomonosporaceae</taxon>
        <taxon>Actinomadura</taxon>
    </lineage>
</organism>
<feature type="transmembrane region" description="Helical" evidence="1">
    <location>
        <begin position="24"/>
        <end position="45"/>
    </location>
</feature>
<dbReference type="EMBL" id="JAIBOA010000004">
    <property type="protein sequence ID" value="MBW8482302.1"/>
    <property type="molecule type" value="Genomic_DNA"/>
</dbReference>
<comment type="caution">
    <text evidence="2">The sequence shown here is derived from an EMBL/GenBank/DDBJ whole genome shotgun (WGS) entry which is preliminary data.</text>
</comment>
<keyword evidence="1" id="KW-1133">Transmembrane helix</keyword>
<dbReference type="RefSeq" id="WP_220164746.1">
    <property type="nucleotide sequence ID" value="NZ_JAIBOA010000004.1"/>
</dbReference>
<evidence type="ECO:0000313" key="3">
    <source>
        <dbReference type="Proteomes" id="UP000774570"/>
    </source>
</evidence>
<proteinExistence type="predicted"/>
<name>A0ABS7FPK6_9ACTN</name>
<evidence type="ECO:0008006" key="4">
    <source>
        <dbReference type="Google" id="ProtNLM"/>
    </source>
</evidence>
<reference evidence="2 3" key="1">
    <citation type="submission" date="2021-07" db="EMBL/GenBank/DDBJ databases">
        <title>Actinomadura sp. PM05-2 isolated from lichen.</title>
        <authorList>
            <person name="Somphong A."/>
            <person name="Phongsopitanun W."/>
            <person name="Tanasupawat S."/>
            <person name="Peongsungnone V."/>
        </authorList>
    </citation>
    <scope>NUCLEOTIDE SEQUENCE [LARGE SCALE GENOMIC DNA]</scope>
    <source>
        <strain evidence="2 3">PM05-2</strain>
    </source>
</reference>
<dbReference type="Proteomes" id="UP000774570">
    <property type="component" value="Unassembled WGS sequence"/>
</dbReference>
<accession>A0ABS7FPK6</accession>
<sequence>MAYAQQQGYPPPPAPAKRSSGRRWLVVLAVIVVLIGGLVALGAWASQGSPDSAKAGDCVARPGADDLKVVKCTDASAAFKVLGRVDDKYKYQFDQDSKTLCAPYQGTRSAFWRGESGKQGYVLCLGPVG</sequence>
<keyword evidence="3" id="KW-1185">Reference proteome</keyword>
<protein>
    <recommendedName>
        <fullName evidence="4">Septum formation-related domain-containing protein</fullName>
    </recommendedName>
</protein>
<evidence type="ECO:0000313" key="2">
    <source>
        <dbReference type="EMBL" id="MBW8482302.1"/>
    </source>
</evidence>
<keyword evidence="1" id="KW-0472">Membrane</keyword>
<evidence type="ECO:0000256" key="1">
    <source>
        <dbReference type="SAM" id="Phobius"/>
    </source>
</evidence>